<keyword evidence="3" id="KW-1185">Reference proteome</keyword>
<reference evidence="2" key="2">
    <citation type="submission" date="2023-05" db="EMBL/GenBank/DDBJ databases">
        <authorList>
            <consortium name="Lawrence Berkeley National Laboratory"/>
            <person name="Steindorff A."/>
            <person name="Hensen N."/>
            <person name="Bonometti L."/>
            <person name="Westerberg I."/>
            <person name="Brannstrom I.O."/>
            <person name="Guillou S."/>
            <person name="Cros-Aarteil S."/>
            <person name="Calhoun S."/>
            <person name="Haridas S."/>
            <person name="Kuo A."/>
            <person name="Mondo S."/>
            <person name="Pangilinan J."/>
            <person name="Riley R."/>
            <person name="Labutti K."/>
            <person name="Andreopoulos B."/>
            <person name="Lipzen A."/>
            <person name="Chen C."/>
            <person name="Yanf M."/>
            <person name="Daum C."/>
            <person name="Ng V."/>
            <person name="Clum A."/>
            <person name="Ohm R."/>
            <person name="Martin F."/>
            <person name="Silar P."/>
            <person name="Natvig D."/>
            <person name="Lalanne C."/>
            <person name="Gautier V."/>
            <person name="Ament-Velasquez S.L."/>
            <person name="Kruys A."/>
            <person name="Hutchinson M.I."/>
            <person name="Powell A.J."/>
            <person name="Barry K."/>
            <person name="Miller A.N."/>
            <person name="Grigoriev I.V."/>
            <person name="Debuchy R."/>
            <person name="Gladieux P."/>
            <person name="Thoren M.H."/>
            <person name="Johannesson H."/>
        </authorList>
    </citation>
    <scope>NUCLEOTIDE SEQUENCE</scope>
    <source>
        <strain evidence="2">CBS 508.74</strain>
    </source>
</reference>
<protein>
    <submittedName>
        <fullName evidence="2">Uncharacterized protein</fullName>
    </submittedName>
</protein>
<feature type="transmembrane region" description="Helical" evidence="1">
    <location>
        <begin position="93"/>
        <end position="110"/>
    </location>
</feature>
<evidence type="ECO:0000256" key="1">
    <source>
        <dbReference type="SAM" id="Phobius"/>
    </source>
</evidence>
<organism evidence="2 3">
    <name type="scientific">Canariomyces notabilis</name>
    <dbReference type="NCBI Taxonomy" id="2074819"/>
    <lineage>
        <taxon>Eukaryota</taxon>
        <taxon>Fungi</taxon>
        <taxon>Dikarya</taxon>
        <taxon>Ascomycota</taxon>
        <taxon>Pezizomycotina</taxon>
        <taxon>Sordariomycetes</taxon>
        <taxon>Sordariomycetidae</taxon>
        <taxon>Sordariales</taxon>
        <taxon>Chaetomiaceae</taxon>
        <taxon>Canariomyces</taxon>
    </lineage>
</organism>
<keyword evidence="1" id="KW-0812">Transmembrane</keyword>
<feature type="transmembrane region" description="Helical" evidence="1">
    <location>
        <begin position="14"/>
        <end position="35"/>
    </location>
</feature>
<keyword evidence="1" id="KW-0472">Membrane</keyword>
<accession>A0AAN6YW63</accession>
<evidence type="ECO:0000313" key="3">
    <source>
        <dbReference type="Proteomes" id="UP001302812"/>
    </source>
</evidence>
<keyword evidence="1" id="KW-1133">Transmembrane helix</keyword>
<gene>
    <name evidence="2" type="ORF">N656DRAFT_217745</name>
</gene>
<dbReference type="Proteomes" id="UP001302812">
    <property type="component" value="Unassembled WGS sequence"/>
</dbReference>
<comment type="caution">
    <text evidence="2">The sequence shown here is derived from an EMBL/GenBank/DDBJ whole genome shotgun (WGS) entry which is preliminary data.</text>
</comment>
<dbReference type="AlphaFoldDB" id="A0AAN6YW63"/>
<dbReference type="GeneID" id="89933041"/>
<sequence length="231" mass="25304">MPTDVMERYDYSLFWRQLCVATAFFAGAGVALWAVSTSQLPVDTKIGLALGVIGVPALVTSTWQYVVSFHLFLSSRNSSIDAIHGRSRFLADVLEVLSSFALGVGLWRLFDSGMTDATKIGVATGCIGVPLKLIGYYVNTKLLVSSSHCCYLQPVPGAQLGPNLGSYAILGTIIWKLSTSTLSVTTKLSIGMAILGARQTLRDRLARRYYICHYDHIEEAYKCPGRPWWAL</sequence>
<proteinExistence type="predicted"/>
<evidence type="ECO:0000313" key="2">
    <source>
        <dbReference type="EMBL" id="KAK4116002.1"/>
    </source>
</evidence>
<reference evidence="2" key="1">
    <citation type="journal article" date="2023" name="Mol. Phylogenet. Evol.">
        <title>Genome-scale phylogeny and comparative genomics of the fungal order Sordariales.</title>
        <authorList>
            <person name="Hensen N."/>
            <person name="Bonometti L."/>
            <person name="Westerberg I."/>
            <person name="Brannstrom I.O."/>
            <person name="Guillou S."/>
            <person name="Cros-Aarteil S."/>
            <person name="Calhoun S."/>
            <person name="Haridas S."/>
            <person name="Kuo A."/>
            <person name="Mondo S."/>
            <person name="Pangilinan J."/>
            <person name="Riley R."/>
            <person name="LaButti K."/>
            <person name="Andreopoulos B."/>
            <person name="Lipzen A."/>
            <person name="Chen C."/>
            <person name="Yan M."/>
            <person name="Daum C."/>
            <person name="Ng V."/>
            <person name="Clum A."/>
            <person name="Steindorff A."/>
            <person name="Ohm R.A."/>
            <person name="Martin F."/>
            <person name="Silar P."/>
            <person name="Natvig D.O."/>
            <person name="Lalanne C."/>
            <person name="Gautier V."/>
            <person name="Ament-Velasquez S.L."/>
            <person name="Kruys A."/>
            <person name="Hutchinson M.I."/>
            <person name="Powell A.J."/>
            <person name="Barry K."/>
            <person name="Miller A.N."/>
            <person name="Grigoriev I.V."/>
            <person name="Debuchy R."/>
            <person name="Gladieux P."/>
            <person name="Hiltunen Thoren M."/>
            <person name="Johannesson H."/>
        </authorList>
    </citation>
    <scope>NUCLEOTIDE SEQUENCE</scope>
    <source>
        <strain evidence="2">CBS 508.74</strain>
    </source>
</reference>
<dbReference type="RefSeq" id="XP_064673572.1">
    <property type="nucleotide sequence ID" value="XM_064808918.1"/>
</dbReference>
<feature type="transmembrane region" description="Helical" evidence="1">
    <location>
        <begin position="47"/>
        <end position="73"/>
    </location>
</feature>
<dbReference type="EMBL" id="MU853333">
    <property type="protein sequence ID" value="KAK4116002.1"/>
    <property type="molecule type" value="Genomic_DNA"/>
</dbReference>
<name>A0AAN6YW63_9PEZI</name>